<gene>
    <name evidence="1" type="ORF">SAMN05660841_04099</name>
</gene>
<organism evidence="1 2">
    <name type="scientific">Sphingobacterium nematocida</name>
    <dbReference type="NCBI Taxonomy" id="1513896"/>
    <lineage>
        <taxon>Bacteria</taxon>
        <taxon>Pseudomonadati</taxon>
        <taxon>Bacteroidota</taxon>
        <taxon>Sphingobacteriia</taxon>
        <taxon>Sphingobacteriales</taxon>
        <taxon>Sphingobacteriaceae</taxon>
        <taxon>Sphingobacterium</taxon>
    </lineage>
</organism>
<accession>A0A1T5GI62</accession>
<dbReference type="STRING" id="1513896.SAMN05660841_04099"/>
<reference evidence="2" key="1">
    <citation type="submission" date="2017-02" db="EMBL/GenBank/DDBJ databases">
        <authorList>
            <person name="Varghese N."/>
            <person name="Submissions S."/>
        </authorList>
    </citation>
    <scope>NUCLEOTIDE SEQUENCE [LARGE SCALE GENOMIC DNA]</scope>
    <source>
        <strain evidence="2">DSM 24091</strain>
    </source>
</reference>
<proteinExistence type="predicted"/>
<evidence type="ECO:0000313" key="2">
    <source>
        <dbReference type="Proteomes" id="UP000190150"/>
    </source>
</evidence>
<sequence length="40" mass="4385">MTVSFLMSEHIITIGSGLNSYETTGCVFNLNALIFNELTC</sequence>
<dbReference type="EMBL" id="FUZF01000026">
    <property type="protein sequence ID" value="SKC08144.1"/>
    <property type="molecule type" value="Genomic_DNA"/>
</dbReference>
<dbReference type="AlphaFoldDB" id="A0A1T5GI62"/>
<keyword evidence="2" id="KW-1185">Reference proteome</keyword>
<protein>
    <submittedName>
        <fullName evidence="1">Uncharacterized protein</fullName>
    </submittedName>
</protein>
<dbReference type="Proteomes" id="UP000190150">
    <property type="component" value="Unassembled WGS sequence"/>
</dbReference>
<name>A0A1T5GI62_9SPHI</name>
<evidence type="ECO:0000313" key="1">
    <source>
        <dbReference type="EMBL" id="SKC08144.1"/>
    </source>
</evidence>